<feature type="compositionally biased region" description="Basic and acidic residues" evidence="1">
    <location>
        <begin position="792"/>
        <end position="801"/>
    </location>
</feature>
<dbReference type="PROSITE" id="PS00299">
    <property type="entry name" value="UBIQUITIN_1"/>
    <property type="match status" value="1"/>
</dbReference>
<dbReference type="OrthoDB" id="2270193at2759"/>
<dbReference type="PANTHER" id="PTHR10666">
    <property type="entry name" value="UBIQUITIN"/>
    <property type="match status" value="1"/>
</dbReference>
<dbReference type="InterPro" id="IPR019956">
    <property type="entry name" value="Ubiquitin_dom"/>
</dbReference>
<dbReference type="AlphaFoldDB" id="A0A5J4VUX1"/>
<dbReference type="SUPFAM" id="SSF54236">
    <property type="entry name" value="Ubiquitin-like"/>
    <property type="match status" value="1"/>
</dbReference>
<dbReference type="PRINTS" id="PR00348">
    <property type="entry name" value="UBIQUITIN"/>
</dbReference>
<protein>
    <recommendedName>
        <fullName evidence="2">Ubiquitin-like domain-containing protein</fullName>
    </recommendedName>
</protein>
<feature type="compositionally biased region" description="Basic and acidic residues" evidence="1">
    <location>
        <begin position="893"/>
        <end position="903"/>
    </location>
</feature>
<dbReference type="InterPro" id="IPR050158">
    <property type="entry name" value="Ubiquitin_ubiquitin-like"/>
</dbReference>
<dbReference type="EMBL" id="SNRW01004928">
    <property type="protein sequence ID" value="KAA6386180.1"/>
    <property type="molecule type" value="Genomic_DNA"/>
</dbReference>
<gene>
    <name evidence="3" type="ORF">EZS28_018292</name>
</gene>
<feature type="compositionally biased region" description="Low complexity" evidence="1">
    <location>
        <begin position="803"/>
        <end position="860"/>
    </location>
</feature>
<feature type="region of interest" description="Disordered" evidence="1">
    <location>
        <begin position="26"/>
        <end position="50"/>
    </location>
</feature>
<sequence length="903" mass="99340">KILTGTLDELMEHMILVTDHEQRKNLSPLTRRRGRKAKSGNDLDEDRERNFTGGALGFDPRLFLNINEEVKANSLYATKVVQLMRLLQGGADYQTLEIPLYIIMSQSPRIVTHSQIPLQPLQTGQGLAATERSFGINETDRSFQIQGALIIGNSIIPQNVPKFNLNNSSIVNLLSFKGFSNPFYSNSKNEGSSSSQSLSTYKLTSMNKLGETGRSLNGQIAMLPGGKHDFRISHKFIIPVLLYNDIKHYDDTQDRFELTLDELFEEQSYTHQIEENYVTKQKKRNVNGNSLAIYLSAARNLMRLELMARSLVLSLYNKMTSSAGLSIIRSYGMQLHWRKKFANLNSLTETLRTTAQGQLGDLESDINGSISSATTNVFDGLRNDLTSTLKTTSKQTTGKVISDVTGDLKLASYDVKGELVSELTDTLKSAASDAQGDLSGVTGTLNSSTDKAVSGFKTDLAFPLNTVVNKTINELQPTHSKTVNGAIEQPIGALKGQISGVLNTTTEETVVQLSKSIDEQLTKVTDTVKNNLTGSLGVALNEVTTNIVYQLANGLTDSINTSADKVVDGIVSNVTAPLNQATSKAVDTLKVDVFGSLTSTIDKAVGVISSGSDNISVTTDKVIIHDVSQIQFQFPFDTGQNSAPIELQIGQEKKELQKKQQIFVINDKGRTSILDIDERDSVENVKQKIEDKTGIPSAEQRLILSGKQLEDGHTLFDYAFKPGSTVQVVLSLNGGGKKNYKWIKKKNKQEESKINLNQKYIRNVVNNDQEENGTEEYITPTLLQRAFLVKGEKEKDPEERMGSSSSFSSPSSSFPFQTSSSSFPSSTSSSSFPSSTSSSSFPSSTSSSSFPSSTSTSYSSKTKEKKRHQKRLTNILNKFQERRVDHQSQTINKNKDQQKLSSD</sequence>
<name>A0A5J4VUX1_9EUKA</name>
<organism evidence="3 4">
    <name type="scientific">Streblomastix strix</name>
    <dbReference type="NCBI Taxonomy" id="222440"/>
    <lineage>
        <taxon>Eukaryota</taxon>
        <taxon>Metamonada</taxon>
        <taxon>Preaxostyla</taxon>
        <taxon>Oxymonadida</taxon>
        <taxon>Streblomastigidae</taxon>
        <taxon>Streblomastix</taxon>
    </lineage>
</organism>
<proteinExistence type="predicted"/>
<feature type="domain" description="Ubiquitin-like" evidence="2">
    <location>
        <begin position="660"/>
        <end position="735"/>
    </location>
</feature>
<dbReference type="InterPro" id="IPR029071">
    <property type="entry name" value="Ubiquitin-like_domsf"/>
</dbReference>
<dbReference type="SMART" id="SM00213">
    <property type="entry name" value="UBQ"/>
    <property type="match status" value="1"/>
</dbReference>
<reference evidence="3 4" key="1">
    <citation type="submission" date="2019-03" db="EMBL/GenBank/DDBJ databases">
        <title>Single cell metagenomics reveals metabolic interactions within the superorganism composed of flagellate Streblomastix strix and complex community of Bacteroidetes bacteria on its surface.</title>
        <authorList>
            <person name="Treitli S.C."/>
            <person name="Kolisko M."/>
            <person name="Husnik F."/>
            <person name="Keeling P."/>
            <person name="Hampl V."/>
        </authorList>
    </citation>
    <scope>NUCLEOTIDE SEQUENCE [LARGE SCALE GENOMIC DNA]</scope>
    <source>
        <strain evidence="3">ST1C</strain>
    </source>
</reference>
<dbReference type="Proteomes" id="UP000324800">
    <property type="component" value="Unassembled WGS sequence"/>
</dbReference>
<dbReference type="PROSITE" id="PS50053">
    <property type="entry name" value="UBIQUITIN_2"/>
    <property type="match status" value="1"/>
</dbReference>
<accession>A0A5J4VUX1</accession>
<feature type="region of interest" description="Disordered" evidence="1">
    <location>
        <begin position="792"/>
        <end position="903"/>
    </location>
</feature>
<evidence type="ECO:0000313" key="4">
    <source>
        <dbReference type="Proteomes" id="UP000324800"/>
    </source>
</evidence>
<dbReference type="InterPro" id="IPR019954">
    <property type="entry name" value="Ubiquitin_CS"/>
</dbReference>
<dbReference type="Gene3D" id="3.10.20.90">
    <property type="entry name" value="Phosphatidylinositol 3-kinase Catalytic Subunit, Chain A, domain 1"/>
    <property type="match status" value="1"/>
</dbReference>
<evidence type="ECO:0000259" key="2">
    <source>
        <dbReference type="PROSITE" id="PS50053"/>
    </source>
</evidence>
<evidence type="ECO:0000256" key="1">
    <source>
        <dbReference type="SAM" id="MobiDB-lite"/>
    </source>
</evidence>
<dbReference type="Pfam" id="PF00240">
    <property type="entry name" value="ubiquitin"/>
    <property type="match status" value="1"/>
</dbReference>
<dbReference type="InterPro" id="IPR000626">
    <property type="entry name" value="Ubiquitin-like_dom"/>
</dbReference>
<comment type="caution">
    <text evidence="3">The sequence shown here is derived from an EMBL/GenBank/DDBJ whole genome shotgun (WGS) entry which is preliminary data.</text>
</comment>
<evidence type="ECO:0000313" key="3">
    <source>
        <dbReference type="EMBL" id="KAA6386180.1"/>
    </source>
</evidence>
<feature type="non-terminal residue" evidence="3">
    <location>
        <position position="1"/>
    </location>
</feature>